<dbReference type="PROSITE" id="PS50082">
    <property type="entry name" value="WD_REPEATS_2"/>
    <property type="match status" value="1"/>
</dbReference>
<dbReference type="Pfam" id="PF09816">
    <property type="entry name" value="EAF"/>
    <property type="match status" value="1"/>
</dbReference>
<gene>
    <name evidence="6" type="primary">BQ5605_C018g08609</name>
    <name evidence="6" type="ORF">BQ5605_C018G08609</name>
</gene>
<dbReference type="InterPro" id="IPR036322">
    <property type="entry name" value="WD40_repeat_dom_sf"/>
</dbReference>
<feature type="domain" description="Transcription elongation factor Eaf N-terminal" evidence="5">
    <location>
        <begin position="22"/>
        <end position="143"/>
    </location>
</feature>
<feature type="region of interest" description="Disordered" evidence="4">
    <location>
        <begin position="143"/>
        <end position="257"/>
    </location>
</feature>
<dbReference type="Gene3D" id="2.130.10.10">
    <property type="entry name" value="YVTN repeat-like/Quinoprotein amine dehydrogenase"/>
    <property type="match status" value="1"/>
</dbReference>
<keyword evidence="2" id="KW-0677">Repeat</keyword>
<reference evidence="6 7" key="1">
    <citation type="submission" date="2016-11" db="EMBL/GenBank/DDBJ databases">
        <authorList>
            <person name="Jaros S."/>
            <person name="Januszkiewicz K."/>
            <person name="Wedrychowicz H."/>
        </authorList>
    </citation>
    <scope>NUCLEOTIDE SEQUENCE [LARGE SCALE GENOMIC DNA]</scope>
</reference>
<feature type="compositionally biased region" description="Low complexity" evidence="4">
    <location>
        <begin position="1119"/>
        <end position="1144"/>
    </location>
</feature>
<feature type="region of interest" description="Disordered" evidence="4">
    <location>
        <begin position="986"/>
        <end position="1032"/>
    </location>
</feature>
<dbReference type="SUPFAM" id="SSF50978">
    <property type="entry name" value="WD40 repeat-like"/>
    <property type="match status" value="1"/>
</dbReference>
<dbReference type="PANTHER" id="PTHR19919">
    <property type="entry name" value="WD REPEAT CONTAINING PROTEIN"/>
    <property type="match status" value="1"/>
</dbReference>
<feature type="compositionally biased region" description="Polar residues" evidence="4">
    <location>
        <begin position="288"/>
        <end position="304"/>
    </location>
</feature>
<proteinExistence type="predicted"/>
<dbReference type="InterPro" id="IPR015943">
    <property type="entry name" value="WD40/YVTN_repeat-like_dom_sf"/>
</dbReference>
<feature type="region of interest" description="Disordered" evidence="4">
    <location>
        <begin position="1083"/>
        <end position="1103"/>
    </location>
</feature>
<dbReference type="EMBL" id="FQNC01000020">
    <property type="protein sequence ID" value="SGY25399.1"/>
    <property type="molecule type" value="Genomic_DNA"/>
</dbReference>
<feature type="compositionally biased region" description="Pro residues" evidence="4">
    <location>
        <begin position="147"/>
        <end position="157"/>
    </location>
</feature>
<dbReference type="AlphaFoldDB" id="A0A2X0M0H9"/>
<keyword evidence="1 3" id="KW-0853">WD repeat</keyword>
<feature type="compositionally biased region" description="Gly residues" evidence="4">
    <location>
        <begin position="1087"/>
        <end position="1099"/>
    </location>
</feature>
<feature type="repeat" description="WD" evidence="3">
    <location>
        <begin position="938"/>
        <end position="980"/>
    </location>
</feature>
<feature type="region of interest" description="Disordered" evidence="4">
    <location>
        <begin position="520"/>
        <end position="615"/>
    </location>
</feature>
<evidence type="ECO:0000256" key="4">
    <source>
        <dbReference type="SAM" id="MobiDB-lite"/>
    </source>
</evidence>
<feature type="compositionally biased region" description="Low complexity" evidence="4">
    <location>
        <begin position="586"/>
        <end position="599"/>
    </location>
</feature>
<organism evidence="6 7">
    <name type="scientific">Microbotryum silenes-dioicae</name>
    <dbReference type="NCBI Taxonomy" id="796604"/>
    <lineage>
        <taxon>Eukaryota</taxon>
        <taxon>Fungi</taxon>
        <taxon>Dikarya</taxon>
        <taxon>Basidiomycota</taxon>
        <taxon>Pucciniomycotina</taxon>
        <taxon>Microbotryomycetes</taxon>
        <taxon>Microbotryales</taxon>
        <taxon>Microbotryaceae</taxon>
        <taxon>Microbotryum</taxon>
    </lineage>
</organism>
<dbReference type="InterPro" id="IPR001680">
    <property type="entry name" value="WD40_rpt"/>
</dbReference>
<feature type="compositionally biased region" description="Gly residues" evidence="4">
    <location>
        <begin position="210"/>
        <end position="222"/>
    </location>
</feature>
<keyword evidence="7" id="KW-1185">Reference proteome</keyword>
<feature type="compositionally biased region" description="Low complexity" evidence="4">
    <location>
        <begin position="355"/>
        <end position="375"/>
    </location>
</feature>
<dbReference type="STRING" id="796604.A0A2X0M0H9"/>
<feature type="region of interest" description="Disordered" evidence="4">
    <location>
        <begin position="751"/>
        <end position="771"/>
    </location>
</feature>
<evidence type="ECO:0000313" key="6">
    <source>
        <dbReference type="EMBL" id="SGY25399.1"/>
    </source>
</evidence>
<evidence type="ECO:0000259" key="5">
    <source>
        <dbReference type="Pfam" id="PF09816"/>
    </source>
</evidence>
<feature type="compositionally biased region" description="Gly residues" evidence="4">
    <location>
        <begin position="576"/>
        <end position="585"/>
    </location>
</feature>
<accession>A0A2X0M0H9</accession>
<evidence type="ECO:0000256" key="1">
    <source>
        <dbReference type="ARBA" id="ARBA00022574"/>
    </source>
</evidence>
<feature type="compositionally biased region" description="Gly residues" evidence="4">
    <location>
        <begin position="997"/>
        <end position="1006"/>
    </location>
</feature>
<feature type="region of interest" description="Disordered" evidence="4">
    <location>
        <begin position="1119"/>
        <end position="1145"/>
    </location>
</feature>
<dbReference type="InterPro" id="IPR045159">
    <property type="entry name" value="DCAF7-like"/>
</dbReference>
<dbReference type="Pfam" id="PF00400">
    <property type="entry name" value="WD40"/>
    <property type="match status" value="1"/>
</dbReference>
<evidence type="ECO:0000256" key="2">
    <source>
        <dbReference type="ARBA" id="ARBA00022737"/>
    </source>
</evidence>
<protein>
    <submittedName>
        <fullName evidence="6">BQ5605_C018g08609 protein</fullName>
    </submittedName>
</protein>
<feature type="compositionally biased region" description="Polar residues" evidence="4">
    <location>
        <begin position="752"/>
        <end position="765"/>
    </location>
</feature>
<dbReference type="PROSITE" id="PS50294">
    <property type="entry name" value="WD_REPEATS_REGION"/>
    <property type="match status" value="1"/>
</dbReference>
<evidence type="ECO:0000256" key="3">
    <source>
        <dbReference type="PROSITE-ProRule" id="PRU00221"/>
    </source>
</evidence>
<feature type="compositionally biased region" description="Low complexity" evidence="4">
    <location>
        <begin position="176"/>
        <end position="189"/>
    </location>
</feature>
<feature type="compositionally biased region" description="Polar residues" evidence="4">
    <location>
        <begin position="227"/>
        <end position="252"/>
    </location>
</feature>
<dbReference type="SMART" id="SM00320">
    <property type="entry name" value="WD40"/>
    <property type="match status" value="5"/>
</dbReference>
<feature type="compositionally biased region" description="Acidic residues" evidence="4">
    <location>
        <begin position="415"/>
        <end position="455"/>
    </location>
</feature>
<name>A0A2X0M0H9_9BASI</name>
<feature type="compositionally biased region" description="Low complexity" evidence="4">
    <location>
        <begin position="305"/>
        <end position="321"/>
    </location>
</feature>
<sequence>MAAAAAASSTSTTATVASDTLHDIHLGASFLRRHDDDALVSLRYTQKPVSLGSAATGLLWVHPSSNANSTPPGTRNVLAAFPIETSTSSALGGSGQQRTGEVRFTGQVQNSKDVDCVLVWDEQLQSFSLERLDSSVRLALDRSSAPHPYPTPDPTQPYHPLASNSAPTTTKRRKINSNGASTASSSSSSDEGTKPLSLASRAKHLLAGTDRGGGGKGSGSGSDTGRLNTPNASAGRSRTVSANAALPSSNRVANHRGHSKLAEVEDFGSVYLSDNSSRKVSSGLVLPNKNNNGSSTSGQDRTIQSSPIKPSSSSSTGLMSSPGAAPPSNTMQRSAAKESPRIVPPPIDLIPAPGSANTTARAAPPSRPTAASKRPTLPPAPPGPGQKGSKSTLPPAAMKRPVAAMKSVPSRIDVSDDSDGEDASSDEDDDDDDDDDDEDDSDEDGSDEEEDDDAAIPEGYLATPGQVFAGHLAMRESNSLQGYATLGGGIAGGKGAGMVQGGELRGRSSMVQAIASGAMTRVSSAPPLSKSRDKQAMNVASSTVPTTSRSSNVAKDPSGSGSGSGNDASMIPGPPRGVGGIGKGKGAPPKAARAGKSVVVPPPPPPQRAQKGLPRTVQRGLWRPIRPIPKVRRIELGGKTGVMGCCPFFLFLEERWVTMTPTVLDYHSDCPTFSLAFSPLGTTTSTLKLAVGSYNESRAHTSPTTAFSSAATTLSGLTSASSGSAFEDINNLTIISLDPAYLDLEDVHPNDFDSSTASSQHGSSNNHDHNSLSIEGYVRARNGQLLPSQSAFLTTARAPMPYPPSAISFSPASLSNQLQSSSMGTKGETTREMIASSSECLRLWDLVANDGEMVGANSSAGTGSGSAGFVGAMGRRASAGPQTRLVERAKLANSKQEYSAPLTSFSWSTLEPTHIVTSSIDTTCTVWDISTRVPVTQLIAHDREVYDVAWSPASRDVFASVGADGSVRMFDLRSLEHSTILYEATSPSTLGSSSNKNGGGGGGGGRTSSNQSHGSPKPGSKTPLPPSPLLRLAFSPTSPTYLSIVHADSTHVQILDTRSPGVPAMEVRGHAASVNGMAWGGSTLHSSGGGGGGGGGDSAGPGWLATCSDDSTLLLWDLSTSPTPPTTSSTRGASTTSGSATLTGPKMITTPSLSYSAPGEINAVAWGGGGEWLAAGCGKTVRCLKVEGGGV</sequence>
<feature type="region of interest" description="Disordered" evidence="4">
    <location>
        <begin position="276"/>
        <end position="457"/>
    </location>
</feature>
<dbReference type="InterPro" id="IPR019194">
    <property type="entry name" value="Tscrpt_elong_fac_Eaf_N"/>
</dbReference>
<evidence type="ECO:0000313" key="7">
    <source>
        <dbReference type="Proteomes" id="UP000249464"/>
    </source>
</evidence>
<dbReference type="Proteomes" id="UP000249464">
    <property type="component" value="Unassembled WGS sequence"/>
</dbReference>
<feature type="compositionally biased region" description="Polar residues" evidence="4">
    <location>
        <begin position="538"/>
        <end position="553"/>
    </location>
</feature>